<dbReference type="Ensembl" id="ENSPTXT00000016904.1">
    <property type="protein sequence ID" value="ENSPTXP00000016399.1"/>
    <property type="gene ID" value="ENSPTXG00000011337.1"/>
</dbReference>
<dbReference type="SUPFAM" id="SSF109640">
    <property type="entry name" value="KRAB domain (Kruppel-associated box)"/>
    <property type="match status" value="1"/>
</dbReference>
<dbReference type="Pfam" id="PF01352">
    <property type="entry name" value="KRAB"/>
    <property type="match status" value="1"/>
</dbReference>
<dbReference type="Gene3D" id="6.10.140.140">
    <property type="match status" value="1"/>
</dbReference>
<dbReference type="PANTHER" id="PTHR23232">
    <property type="entry name" value="KRAB DOMAIN C2H2 ZINC FINGER"/>
    <property type="match status" value="1"/>
</dbReference>
<dbReference type="CDD" id="cd07765">
    <property type="entry name" value="KRAB_A-box"/>
    <property type="match status" value="1"/>
</dbReference>
<dbReference type="SMART" id="SM00349">
    <property type="entry name" value="KRAB"/>
    <property type="match status" value="1"/>
</dbReference>
<dbReference type="InterPro" id="IPR050169">
    <property type="entry name" value="Krueppel_C2H2_ZnF"/>
</dbReference>
<dbReference type="GO" id="GO:0006355">
    <property type="term" value="P:regulation of DNA-templated transcription"/>
    <property type="evidence" value="ECO:0007669"/>
    <property type="project" value="InterPro"/>
</dbReference>
<protein>
    <recommendedName>
        <fullName evidence="2">KRAB domain-containing protein</fullName>
    </recommendedName>
</protein>
<dbReference type="Proteomes" id="UP000472273">
    <property type="component" value="Unplaced"/>
</dbReference>
<feature type="domain" description="KRAB" evidence="2">
    <location>
        <begin position="43"/>
        <end position="103"/>
    </location>
</feature>
<dbReference type="InterPro" id="IPR036051">
    <property type="entry name" value="KRAB_dom_sf"/>
</dbReference>
<evidence type="ECO:0000256" key="1">
    <source>
        <dbReference type="SAM" id="MobiDB-lite"/>
    </source>
</evidence>
<dbReference type="PANTHER" id="PTHR23232:SF163">
    <property type="entry name" value="ZINC FINGER PROTEIN 589"/>
    <property type="match status" value="1"/>
</dbReference>
<dbReference type="AlphaFoldDB" id="A0A670YZH9"/>
<organism evidence="3 4">
    <name type="scientific">Pseudonaja textilis</name>
    <name type="common">Eastern brown snake</name>
    <dbReference type="NCBI Taxonomy" id="8673"/>
    <lineage>
        <taxon>Eukaryota</taxon>
        <taxon>Metazoa</taxon>
        <taxon>Chordata</taxon>
        <taxon>Craniata</taxon>
        <taxon>Vertebrata</taxon>
        <taxon>Euteleostomi</taxon>
        <taxon>Lepidosauria</taxon>
        <taxon>Squamata</taxon>
        <taxon>Bifurcata</taxon>
        <taxon>Unidentata</taxon>
        <taxon>Episquamata</taxon>
        <taxon>Toxicofera</taxon>
        <taxon>Serpentes</taxon>
        <taxon>Colubroidea</taxon>
        <taxon>Elapidae</taxon>
        <taxon>Hydrophiinae</taxon>
        <taxon>Pseudonaja</taxon>
    </lineage>
</organism>
<feature type="region of interest" description="Disordered" evidence="1">
    <location>
        <begin position="1"/>
        <end position="24"/>
    </location>
</feature>
<reference evidence="3" key="1">
    <citation type="submission" date="2025-08" db="UniProtKB">
        <authorList>
            <consortium name="Ensembl"/>
        </authorList>
    </citation>
    <scope>IDENTIFICATION</scope>
</reference>
<evidence type="ECO:0000313" key="4">
    <source>
        <dbReference type="Proteomes" id="UP000472273"/>
    </source>
</evidence>
<keyword evidence="4" id="KW-1185">Reference proteome</keyword>
<proteinExistence type="predicted"/>
<accession>A0A670YZH9</accession>
<name>A0A670YZH9_PSETE</name>
<dbReference type="PROSITE" id="PS50805">
    <property type="entry name" value="KRAB"/>
    <property type="match status" value="1"/>
</dbReference>
<sequence length="103" mass="11391">MESPLSTESSPPIGEAERSAGFPTQVGRKRLAAYMEERFQGPVSFGEVAIHFNSEEWLLLDPSQKALYQEVILEISRMVASLSKGSSIRTLQKLGKCPEYGKS</sequence>
<reference evidence="3" key="2">
    <citation type="submission" date="2025-09" db="UniProtKB">
        <authorList>
            <consortium name="Ensembl"/>
        </authorList>
    </citation>
    <scope>IDENTIFICATION</scope>
</reference>
<feature type="compositionally biased region" description="Polar residues" evidence="1">
    <location>
        <begin position="1"/>
        <end position="10"/>
    </location>
</feature>
<dbReference type="InterPro" id="IPR001909">
    <property type="entry name" value="KRAB"/>
</dbReference>
<dbReference type="GeneTree" id="ENSGT00960000190861"/>
<evidence type="ECO:0000313" key="3">
    <source>
        <dbReference type="Ensembl" id="ENSPTXP00000016399.1"/>
    </source>
</evidence>
<evidence type="ECO:0000259" key="2">
    <source>
        <dbReference type="PROSITE" id="PS50805"/>
    </source>
</evidence>